<dbReference type="GO" id="GO:0016491">
    <property type="term" value="F:oxidoreductase activity"/>
    <property type="evidence" value="ECO:0007669"/>
    <property type="project" value="UniProtKB-KW"/>
</dbReference>
<dbReference type="Pfam" id="PF01266">
    <property type="entry name" value="DAO"/>
    <property type="match status" value="1"/>
</dbReference>
<dbReference type="Gene3D" id="3.30.9.10">
    <property type="entry name" value="D-Amino Acid Oxidase, subunit A, domain 2"/>
    <property type="match status" value="1"/>
</dbReference>
<dbReference type="EMBL" id="CP157484">
    <property type="protein sequence ID" value="XBO39027.1"/>
    <property type="molecule type" value="Genomic_DNA"/>
</dbReference>
<dbReference type="InterPro" id="IPR036188">
    <property type="entry name" value="FAD/NAD-bd_sf"/>
</dbReference>
<keyword evidence="1 3" id="KW-0560">Oxidoreductase</keyword>
<dbReference type="AlphaFoldDB" id="A0AAU7JFP0"/>
<dbReference type="Gene3D" id="3.50.50.60">
    <property type="entry name" value="FAD/NAD(P)-binding domain"/>
    <property type="match status" value="1"/>
</dbReference>
<organism evidence="3">
    <name type="scientific">Alsobacter sp. KACC 23698</name>
    <dbReference type="NCBI Taxonomy" id="3149229"/>
    <lineage>
        <taxon>Bacteria</taxon>
        <taxon>Pseudomonadati</taxon>
        <taxon>Pseudomonadota</taxon>
        <taxon>Alphaproteobacteria</taxon>
        <taxon>Hyphomicrobiales</taxon>
        <taxon>Alsobacteraceae</taxon>
        <taxon>Alsobacter</taxon>
    </lineage>
</organism>
<proteinExistence type="predicted"/>
<accession>A0AAU7JFP0</accession>
<evidence type="ECO:0000313" key="3">
    <source>
        <dbReference type="EMBL" id="XBO39027.1"/>
    </source>
</evidence>
<feature type="domain" description="FAD dependent oxidoreductase" evidence="2">
    <location>
        <begin position="19"/>
        <end position="382"/>
    </location>
</feature>
<dbReference type="InterPro" id="IPR006076">
    <property type="entry name" value="FAD-dep_OxRdtase"/>
</dbReference>
<dbReference type="SUPFAM" id="SSF51905">
    <property type="entry name" value="FAD/NAD(P)-binding domain"/>
    <property type="match status" value="1"/>
</dbReference>
<dbReference type="GO" id="GO:0005737">
    <property type="term" value="C:cytoplasm"/>
    <property type="evidence" value="ECO:0007669"/>
    <property type="project" value="TreeGrafter"/>
</dbReference>
<evidence type="ECO:0000259" key="2">
    <source>
        <dbReference type="Pfam" id="PF01266"/>
    </source>
</evidence>
<dbReference type="EC" id="1.-.-.-" evidence="3"/>
<dbReference type="PANTHER" id="PTHR13847">
    <property type="entry name" value="SARCOSINE DEHYDROGENASE-RELATED"/>
    <property type="match status" value="1"/>
</dbReference>
<evidence type="ECO:0000256" key="1">
    <source>
        <dbReference type="ARBA" id="ARBA00023002"/>
    </source>
</evidence>
<dbReference type="PANTHER" id="PTHR13847:SF287">
    <property type="entry name" value="FAD-DEPENDENT OXIDOREDUCTASE DOMAIN-CONTAINING PROTEIN 1"/>
    <property type="match status" value="1"/>
</dbReference>
<reference evidence="3" key="1">
    <citation type="submission" date="2024-05" db="EMBL/GenBank/DDBJ databases">
        <authorList>
            <person name="Kim S."/>
            <person name="Heo J."/>
            <person name="Choi H."/>
            <person name="Choi Y."/>
            <person name="Kwon S.-W."/>
            <person name="Kim Y."/>
        </authorList>
    </citation>
    <scope>NUCLEOTIDE SEQUENCE</scope>
    <source>
        <strain evidence="3">KACC 23698</strain>
    </source>
</reference>
<gene>
    <name evidence="3" type="ORF">ABEG18_25675</name>
</gene>
<dbReference type="RefSeq" id="WP_406855866.1">
    <property type="nucleotide sequence ID" value="NZ_CP157484.1"/>
</dbReference>
<dbReference type="GO" id="GO:0032981">
    <property type="term" value="P:mitochondrial respiratory chain complex I assembly"/>
    <property type="evidence" value="ECO:0007669"/>
    <property type="project" value="TreeGrafter"/>
</dbReference>
<name>A0AAU7JFP0_9HYPH</name>
<protein>
    <submittedName>
        <fullName evidence="3">FAD-binding oxidoreductase</fullName>
        <ecNumber evidence="3">1.-.-.-</ecNumber>
    </submittedName>
</protein>
<sequence length="413" mass="43671">MTSPTASASQPSAAPTSADVVIVGGAAIGSSIACHIAADPAFKGRVVVVEKDPTYQFSASALSAASIRQQYSSAVNIRISLYGVQFLRRIGELLAVGDDRPEIGLVEGGYLYLASPEGEAALRANNALQAAEGADIVLFERDALAARFPWLAADDLACGTWGRSGEGWFDGWGLMQAFRKKARSLGVAYVDGTVSGIDRDGARVTGVRLADGSRIACGALVNAAGASGGRQVAAMAGVAIPVHSRKRFVFSFTCKGPVENAPLVIDTTGAWFRPEGRRGPEGQLFIGSAGPTAGMPDPDSDEFEVDWGFFEETIWPALATRVPAFEEIRPGRAWAGHYDMNLFDHNAILGRAGGIDNFYLANGFSGHGLQQAPAVGRGLAELILHGRYLTLDLSDMSFDRIAANRPVLERNVI</sequence>